<dbReference type="PANTHER" id="PTHR46630">
    <property type="entry name" value="TETRATRICOPEPTIDE REPEAT PROTEIN 29"/>
    <property type="match status" value="1"/>
</dbReference>
<evidence type="ECO:0000256" key="5">
    <source>
        <dbReference type="ARBA" id="ARBA00038253"/>
    </source>
</evidence>
<dbReference type="InterPro" id="IPR019734">
    <property type="entry name" value="TPR_rpt"/>
</dbReference>
<comment type="subcellular location">
    <subcellularLocation>
        <location evidence="1">Cytoplasm</location>
    </subcellularLocation>
</comment>
<comment type="similarity">
    <text evidence="5">Belongs to the Rap family.</text>
</comment>
<evidence type="ECO:0000256" key="1">
    <source>
        <dbReference type="ARBA" id="ARBA00004496"/>
    </source>
</evidence>
<dbReference type="SUPFAM" id="SSF48452">
    <property type="entry name" value="TPR-like"/>
    <property type="match status" value="2"/>
</dbReference>
<dbReference type="AlphaFoldDB" id="A0A1H7U0R3"/>
<dbReference type="GO" id="GO:0005737">
    <property type="term" value="C:cytoplasm"/>
    <property type="evidence" value="ECO:0007669"/>
    <property type="project" value="UniProtKB-SubCell"/>
</dbReference>
<dbReference type="InterPro" id="IPR011990">
    <property type="entry name" value="TPR-like_helical_dom_sf"/>
</dbReference>
<dbReference type="SMART" id="SM00028">
    <property type="entry name" value="TPR"/>
    <property type="match status" value="5"/>
</dbReference>
<dbReference type="InterPro" id="IPR051476">
    <property type="entry name" value="Bac_ResReg_Asp_Phosphatase"/>
</dbReference>
<dbReference type="GO" id="GO:0006355">
    <property type="term" value="P:regulation of DNA-templated transcription"/>
    <property type="evidence" value="ECO:0007669"/>
    <property type="project" value="InterPro"/>
</dbReference>
<evidence type="ECO:0000313" key="11">
    <source>
        <dbReference type="Proteomes" id="UP000198916"/>
    </source>
</evidence>
<feature type="signal peptide" evidence="9">
    <location>
        <begin position="1"/>
        <end position="22"/>
    </location>
</feature>
<feature type="repeat" description="TPR" evidence="6">
    <location>
        <begin position="185"/>
        <end position="218"/>
    </location>
</feature>
<accession>A0A1H7U0R3</accession>
<dbReference type="Gene3D" id="1.25.40.10">
    <property type="entry name" value="Tetratricopeptide repeat domain"/>
    <property type="match status" value="2"/>
</dbReference>
<keyword evidence="3" id="KW-0677">Repeat</keyword>
<keyword evidence="7" id="KW-0175">Coiled coil</keyword>
<keyword evidence="8" id="KW-0472">Membrane</keyword>
<keyword evidence="9" id="KW-0732">Signal</keyword>
<keyword evidence="8" id="KW-1133">Transmembrane helix</keyword>
<feature type="repeat" description="TPR" evidence="6">
    <location>
        <begin position="225"/>
        <end position="258"/>
    </location>
</feature>
<keyword evidence="11" id="KW-1185">Reference proteome</keyword>
<proteinExistence type="inferred from homology"/>
<feature type="repeat" description="TPR" evidence="6">
    <location>
        <begin position="105"/>
        <end position="138"/>
    </location>
</feature>
<dbReference type="InterPro" id="IPR016032">
    <property type="entry name" value="Sig_transdc_resp-reg_C-effctor"/>
</dbReference>
<dbReference type="EMBL" id="FNZR01000013">
    <property type="protein sequence ID" value="SEL90288.1"/>
    <property type="molecule type" value="Genomic_DNA"/>
</dbReference>
<dbReference type="Proteomes" id="UP000198916">
    <property type="component" value="Unassembled WGS sequence"/>
</dbReference>
<dbReference type="Pfam" id="PF13424">
    <property type="entry name" value="TPR_12"/>
    <property type="match status" value="2"/>
</dbReference>
<evidence type="ECO:0000256" key="9">
    <source>
        <dbReference type="SAM" id="SignalP"/>
    </source>
</evidence>
<gene>
    <name evidence="10" type="ORF">SAMN05421740_11313</name>
</gene>
<dbReference type="GO" id="GO:0003677">
    <property type="term" value="F:DNA binding"/>
    <property type="evidence" value="ECO:0007669"/>
    <property type="project" value="InterPro"/>
</dbReference>
<keyword evidence="2" id="KW-0963">Cytoplasm</keyword>
<evidence type="ECO:0000313" key="10">
    <source>
        <dbReference type="EMBL" id="SEL90288.1"/>
    </source>
</evidence>
<evidence type="ECO:0000256" key="2">
    <source>
        <dbReference type="ARBA" id="ARBA00022490"/>
    </source>
</evidence>
<feature type="coiled-coil region" evidence="7">
    <location>
        <begin position="373"/>
        <end position="439"/>
    </location>
</feature>
<feature type="transmembrane region" description="Helical" evidence="8">
    <location>
        <begin position="333"/>
        <end position="355"/>
    </location>
</feature>
<feature type="chain" id="PRO_5011645693" evidence="9">
    <location>
        <begin position="23"/>
        <end position="543"/>
    </location>
</feature>
<evidence type="ECO:0000256" key="8">
    <source>
        <dbReference type="SAM" id="Phobius"/>
    </source>
</evidence>
<keyword evidence="4 6" id="KW-0802">TPR repeat</keyword>
<dbReference type="STRING" id="332977.SAMN05421740_11313"/>
<feature type="repeat" description="TPR" evidence="6">
    <location>
        <begin position="65"/>
        <end position="98"/>
    </location>
</feature>
<keyword evidence="8" id="KW-0812">Transmembrane</keyword>
<reference evidence="11" key="1">
    <citation type="submission" date="2016-10" db="EMBL/GenBank/DDBJ databases">
        <authorList>
            <person name="Varghese N."/>
            <person name="Submissions S."/>
        </authorList>
    </citation>
    <scope>NUCLEOTIDE SEQUENCE [LARGE SCALE GENOMIC DNA]</scope>
    <source>
        <strain evidence="11">Jip14</strain>
    </source>
</reference>
<name>A0A1H7U0R3_9SPHI</name>
<evidence type="ECO:0000256" key="6">
    <source>
        <dbReference type="PROSITE-ProRule" id="PRU00339"/>
    </source>
</evidence>
<evidence type="ECO:0000256" key="3">
    <source>
        <dbReference type="ARBA" id="ARBA00022737"/>
    </source>
</evidence>
<protein>
    <submittedName>
        <fullName evidence="10">Tfp pilus assembly protein PilF</fullName>
    </submittedName>
</protein>
<dbReference type="PROSITE" id="PS50005">
    <property type="entry name" value="TPR"/>
    <property type="match status" value="4"/>
</dbReference>
<dbReference type="PANTHER" id="PTHR46630:SF1">
    <property type="entry name" value="TETRATRICOPEPTIDE REPEAT PROTEIN 29"/>
    <property type="match status" value="1"/>
</dbReference>
<dbReference type="SUPFAM" id="SSF46894">
    <property type="entry name" value="C-terminal effector domain of the bipartite response regulators"/>
    <property type="match status" value="1"/>
</dbReference>
<sequence length="543" mass="63288">MPPFFPKICLLFWVCVPLATLAQKSNRNPLEHTRTLIRQNPDAAFLQIKRILNEALEDQDDYIMAMCYEQIGEVYYYQAAYSQALDNYYKAVKIFGREKHPAELANTLIKIGETHYYNRQYPAALEIFQEALAIYADLNRPQGMADAYGHIGQTYEKSQNYEQATYFQNLALQQLSHVEGQSGIAKIYENIGSIYEDKLQLDTALHYFNLALELNKRDNNQMAQIEIINNLGDVYRKTGRYAPALQYTRQAAQLAEAMNEHYQLASAYRDISLTFNLMGQHDSAYYYSEAGREIFVNIFSEENKKQLTILQTLFEMEQKDDAINQFRKDRRTYGILTAGSVLIIILLISLGFSIISRQRLKLKNEQKLNEQNNMLYEAQKKALEADLHNKQLKEENLKGELELKSKELTAHTLHLIQKNQLLEDLKDKLNRMIKDDKRDQRKELKQLISLINFNSNQDKNWDDFRIVFERVHEHFFDSLKKYSNTLTSADFRLAALLKMNLNSADIATMLGISQDSLRISRYRLRKKLELEEGENLGAFIQRL</sequence>
<evidence type="ECO:0000256" key="4">
    <source>
        <dbReference type="ARBA" id="ARBA00022803"/>
    </source>
</evidence>
<evidence type="ECO:0000256" key="7">
    <source>
        <dbReference type="SAM" id="Coils"/>
    </source>
</evidence>
<organism evidence="10 11">
    <name type="scientific">Parapedobacter koreensis</name>
    <dbReference type="NCBI Taxonomy" id="332977"/>
    <lineage>
        <taxon>Bacteria</taxon>
        <taxon>Pseudomonadati</taxon>
        <taxon>Bacteroidota</taxon>
        <taxon>Sphingobacteriia</taxon>
        <taxon>Sphingobacteriales</taxon>
        <taxon>Sphingobacteriaceae</taxon>
        <taxon>Parapedobacter</taxon>
    </lineage>
</organism>